<feature type="domain" description="KTSC" evidence="1">
    <location>
        <begin position="9"/>
        <end position="66"/>
    </location>
</feature>
<name>A0A6N8F6E6_PAEMA</name>
<comment type="caution">
    <text evidence="2">The sequence shown here is derived from an EMBL/GenBank/DDBJ whole genome shotgun (WGS) entry which is preliminary data.</text>
</comment>
<dbReference type="Pfam" id="PF13619">
    <property type="entry name" value="KTSC"/>
    <property type="match status" value="1"/>
</dbReference>
<gene>
    <name evidence="2" type="ORF">GNQ08_26995</name>
</gene>
<accession>A0A6N8F6E6</accession>
<reference evidence="2 3" key="1">
    <citation type="submission" date="2019-11" db="EMBL/GenBank/DDBJ databases">
        <title>Draft genome sequences of five Paenibacillus species of dairy origin.</title>
        <authorList>
            <person name="Olajide A.M."/>
            <person name="Chen S."/>
            <person name="Lapointe G."/>
        </authorList>
    </citation>
    <scope>NUCLEOTIDE SEQUENCE [LARGE SCALE GENOMIC DNA]</scope>
    <source>
        <strain evidence="2 3">3CT49</strain>
    </source>
</reference>
<dbReference type="InterPro" id="IPR025309">
    <property type="entry name" value="KTSC_dom"/>
</dbReference>
<sequence>MMNLTPVVSSNVAAVGYDESGQILFIRFKTSEKIYEHYGVPADVFNQLQTAESVGSFYARNIKGKYPNQPPQEGQ</sequence>
<dbReference type="Proteomes" id="UP000442469">
    <property type="component" value="Unassembled WGS sequence"/>
</dbReference>
<evidence type="ECO:0000313" key="3">
    <source>
        <dbReference type="Proteomes" id="UP000442469"/>
    </source>
</evidence>
<evidence type="ECO:0000313" key="2">
    <source>
        <dbReference type="EMBL" id="MUG26012.1"/>
    </source>
</evidence>
<organism evidence="2 3">
    <name type="scientific">Paenibacillus macerans</name>
    <name type="common">Bacillus macerans</name>
    <dbReference type="NCBI Taxonomy" id="44252"/>
    <lineage>
        <taxon>Bacteria</taxon>
        <taxon>Bacillati</taxon>
        <taxon>Bacillota</taxon>
        <taxon>Bacilli</taxon>
        <taxon>Bacillales</taxon>
        <taxon>Paenibacillaceae</taxon>
        <taxon>Paenibacillus</taxon>
    </lineage>
</organism>
<protein>
    <submittedName>
        <fullName evidence="2">KTSC domain-containing protein</fullName>
    </submittedName>
</protein>
<dbReference type="EMBL" id="WNZZ01000034">
    <property type="protein sequence ID" value="MUG26012.1"/>
    <property type="molecule type" value="Genomic_DNA"/>
</dbReference>
<dbReference type="AlphaFoldDB" id="A0A6N8F6E6"/>
<proteinExistence type="predicted"/>
<evidence type="ECO:0000259" key="1">
    <source>
        <dbReference type="Pfam" id="PF13619"/>
    </source>
</evidence>